<evidence type="ECO:0000259" key="3">
    <source>
        <dbReference type="Pfam" id="PF15739"/>
    </source>
</evidence>
<keyword evidence="5" id="KW-1185">Reference proteome</keyword>
<sequence>MDTLLPIVTTRDAGDTIYASTPMLITRPFIEYTVGIYQLNNRRTWCILLLLAMALTPTLIHGYRRRFRHDGQTRVLASISGLIHERMSELPLVAKPRFLEMLEAKITKSMKTHGATDDAVTALSLQTYQEAFELYIQQCAYYGPLLAKIKWQYETFIDQLRQEIKRLLPIKVVNCI</sequence>
<keyword evidence="2" id="KW-0812">Transmembrane</keyword>
<dbReference type="Proteomes" id="UP000281553">
    <property type="component" value="Unassembled WGS sequence"/>
</dbReference>
<evidence type="ECO:0000256" key="2">
    <source>
        <dbReference type="SAM" id="Phobius"/>
    </source>
</evidence>
<dbReference type="InterPro" id="IPR032755">
    <property type="entry name" value="TSNAXIP1_N"/>
</dbReference>
<feature type="domain" description="Translin-associated factor X-interacting protein 1 N-terminal" evidence="3">
    <location>
        <begin position="103"/>
        <end position="167"/>
    </location>
</feature>
<proteinExistence type="predicted"/>
<evidence type="ECO:0000313" key="4">
    <source>
        <dbReference type="EMBL" id="VDN14065.1"/>
    </source>
</evidence>
<feature type="transmembrane region" description="Helical" evidence="2">
    <location>
        <begin position="42"/>
        <end position="60"/>
    </location>
</feature>
<accession>A0A3P7LA22</accession>
<gene>
    <name evidence="4" type="ORF">DILT_LOCUS9896</name>
</gene>
<dbReference type="AlphaFoldDB" id="A0A3P7LA22"/>
<organism evidence="4 5">
    <name type="scientific">Dibothriocephalus latus</name>
    <name type="common">Fish tapeworm</name>
    <name type="synonym">Diphyllobothrium latum</name>
    <dbReference type="NCBI Taxonomy" id="60516"/>
    <lineage>
        <taxon>Eukaryota</taxon>
        <taxon>Metazoa</taxon>
        <taxon>Spiralia</taxon>
        <taxon>Lophotrochozoa</taxon>
        <taxon>Platyhelminthes</taxon>
        <taxon>Cestoda</taxon>
        <taxon>Eucestoda</taxon>
        <taxon>Diphyllobothriidea</taxon>
        <taxon>Diphyllobothriidae</taxon>
        <taxon>Dibothriocephalus</taxon>
    </lineage>
</organism>
<dbReference type="Pfam" id="PF15739">
    <property type="entry name" value="TSNAXIP1_N"/>
    <property type="match status" value="1"/>
</dbReference>
<dbReference type="OrthoDB" id="261426at2759"/>
<evidence type="ECO:0000256" key="1">
    <source>
        <dbReference type="ARBA" id="ARBA00023054"/>
    </source>
</evidence>
<name>A0A3P7LA22_DIBLA</name>
<reference evidence="4 5" key="1">
    <citation type="submission" date="2018-11" db="EMBL/GenBank/DDBJ databases">
        <authorList>
            <consortium name="Pathogen Informatics"/>
        </authorList>
    </citation>
    <scope>NUCLEOTIDE SEQUENCE [LARGE SCALE GENOMIC DNA]</scope>
</reference>
<keyword evidence="2" id="KW-1133">Transmembrane helix</keyword>
<keyword evidence="1" id="KW-0175">Coiled coil</keyword>
<protein>
    <recommendedName>
        <fullName evidence="3">Translin-associated factor X-interacting protein 1 N-terminal domain-containing protein</fullName>
    </recommendedName>
</protein>
<evidence type="ECO:0000313" key="5">
    <source>
        <dbReference type="Proteomes" id="UP000281553"/>
    </source>
</evidence>
<dbReference type="EMBL" id="UYRU01058156">
    <property type="protein sequence ID" value="VDN14065.1"/>
    <property type="molecule type" value="Genomic_DNA"/>
</dbReference>
<keyword evidence="2" id="KW-0472">Membrane</keyword>